<comment type="caution">
    <text evidence="2">The sequence shown here is derived from an EMBL/GenBank/DDBJ whole genome shotgun (WGS) entry which is preliminary data.</text>
</comment>
<evidence type="ECO:0000313" key="3">
    <source>
        <dbReference type="Proteomes" id="UP000256645"/>
    </source>
</evidence>
<dbReference type="InterPro" id="IPR052895">
    <property type="entry name" value="HetReg/Transcr_Mod"/>
</dbReference>
<name>A0A3D8QXT2_9HELO</name>
<protein>
    <recommendedName>
        <fullName evidence="1">Heterokaryon incompatibility domain-containing protein</fullName>
    </recommendedName>
</protein>
<dbReference type="InterPro" id="IPR010730">
    <property type="entry name" value="HET"/>
</dbReference>
<dbReference type="Proteomes" id="UP000256645">
    <property type="component" value="Unassembled WGS sequence"/>
</dbReference>
<dbReference type="PANTHER" id="PTHR24148">
    <property type="entry name" value="ANKYRIN REPEAT DOMAIN-CONTAINING PROTEIN 39 HOMOLOG-RELATED"/>
    <property type="match status" value="1"/>
</dbReference>
<dbReference type="Pfam" id="PF26639">
    <property type="entry name" value="Het-6_barrel"/>
    <property type="match status" value="1"/>
</dbReference>
<dbReference type="OrthoDB" id="3548654at2759"/>
<dbReference type="EMBL" id="PDLM01000011">
    <property type="protein sequence ID" value="RDW66344.1"/>
    <property type="molecule type" value="Genomic_DNA"/>
</dbReference>
<reference evidence="2 3" key="1">
    <citation type="journal article" date="2018" name="IMA Fungus">
        <title>IMA Genome-F 9: Draft genome sequence of Annulohypoxylon stygium, Aspergillus mulundensis, Berkeleyomyces basicola (syn. Thielaviopsis basicola), Ceratocystis smalleyi, two Cercospora beticola strains, Coleophoma cylindrospora, Fusarium fracticaudum, Phialophora cf. hyalina, and Morchella septimelata.</title>
        <authorList>
            <person name="Wingfield B.D."/>
            <person name="Bills G.F."/>
            <person name="Dong Y."/>
            <person name="Huang W."/>
            <person name="Nel W.J."/>
            <person name="Swalarsk-Parry B.S."/>
            <person name="Vaghefi N."/>
            <person name="Wilken P.M."/>
            <person name="An Z."/>
            <person name="de Beer Z.W."/>
            <person name="De Vos L."/>
            <person name="Chen L."/>
            <person name="Duong T.A."/>
            <person name="Gao Y."/>
            <person name="Hammerbacher A."/>
            <person name="Kikkert J.R."/>
            <person name="Li Y."/>
            <person name="Li H."/>
            <person name="Li K."/>
            <person name="Li Q."/>
            <person name="Liu X."/>
            <person name="Ma X."/>
            <person name="Naidoo K."/>
            <person name="Pethybridge S.J."/>
            <person name="Sun J."/>
            <person name="Steenkamp E.T."/>
            <person name="van der Nest M.A."/>
            <person name="van Wyk S."/>
            <person name="Wingfield M.J."/>
            <person name="Xiong C."/>
            <person name="Yue Q."/>
            <person name="Zhang X."/>
        </authorList>
    </citation>
    <scope>NUCLEOTIDE SEQUENCE [LARGE SCALE GENOMIC DNA]</scope>
    <source>
        <strain evidence="2 3">BP6252</strain>
    </source>
</reference>
<dbReference type="PANTHER" id="PTHR24148:SF73">
    <property type="entry name" value="HET DOMAIN PROTEIN (AFU_ORTHOLOGUE AFUA_8G01020)"/>
    <property type="match status" value="1"/>
</dbReference>
<sequence length="689" mass="78885">MNNMLKDGDVFGYRPLPSPTYIRLLRILSRYDEPIRCSLETVDLCNEPRYHALSYTWGDPLSNSSSSPNSGNTNHSSPARKRILCDGHDLSLTATDNLLAVIGELSTNPKFSDGIFRSREDLIWIDAICINQKNASEKNVQIAMMDRIYKNAETVIIWLGPRDNETSMALEVMRQIIEIPAQKASNQKFTSSIGDEEIYQTLDIPYIEPYQWQAYASFLQRTWFSRIWVVQEAFFARKIHVILGTEILKWSDITSAARFLRDTNLGTLLMNHTAKDLGENYVRNILTNVYIFERMRERIDSMNLEWLLTNSRFFDATYSQDKVIAILGLWKESSRRQGRPPGALHPDCTLSVEEVYTQAAWTCIQEMGDLNILSLVEDASFRKAKSLPSWVPDFSVGSQPHPLAGNPRPAIGNQRWDASCALEWNMPVPKLEAILPVYSVQIDTIVDFAATQPEILEHYDVTSLLRILRDCSTTADPYQGNCIDAFWRTLIKDTFREEPADLRARELFQWLIIMRVWELQTGIQQFRERSDPNIDPLDPYYVENARQLELYNMTQQLLSEVSRIYGKSEVIPDWSTIQEKIRSVEALVDGSTEATDLGRDYDDISEAFRIAYGGRRLFKTKKGLLGISAQSLARGDTICVIAGVNVPFVVRKLQKEGYWKLIGEAYIHGIMNGEVFKEEDVVRQSIYLE</sequence>
<organism evidence="2 3">
    <name type="scientific">Coleophoma cylindrospora</name>
    <dbReference type="NCBI Taxonomy" id="1849047"/>
    <lineage>
        <taxon>Eukaryota</taxon>
        <taxon>Fungi</taxon>
        <taxon>Dikarya</taxon>
        <taxon>Ascomycota</taxon>
        <taxon>Pezizomycotina</taxon>
        <taxon>Leotiomycetes</taxon>
        <taxon>Helotiales</taxon>
        <taxon>Dermateaceae</taxon>
        <taxon>Coleophoma</taxon>
    </lineage>
</organism>
<dbReference type="AlphaFoldDB" id="A0A3D8QXT2"/>
<accession>A0A3D8QXT2</accession>
<keyword evidence="3" id="KW-1185">Reference proteome</keyword>
<proteinExistence type="predicted"/>
<dbReference type="Pfam" id="PF06985">
    <property type="entry name" value="HET"/>
    <property type="match status" value="1"/>
</dbReference>
<gene>
    <name evidence="2" type="ORF">BP6252_09979</name>
</gene>
<feature type="domain" description="Heterokaryon incompatibility" evidence="1">
    <location>
        <begin position="50"/>
        <end position="232"/>
    </location>
</feature>
<evidence type="ECO:0000313" key="2">
    <source>
        <dbReference type="EMBL" id="RDW66344.1"/>
    </source>
</evidence>
<evidence type="ECO:0000259" key="1">
    <source>
        <dbReference type="Pfam" id="PF06985"/>
    </source>
</evidence>